<dbReference type="Gene3D" id="2.60.40.10">
    <property type="entry name" value="Immunoglobulins"/>
    <property type="match status" value="1"/>
</dbReference>
<dbReference type="InterPro" id="IPR011658">
    <property type="entry name" value="PA14_dom"/>
</dbReference>
<dbReference type="InterPro" id="IPR037524">
    <property type="entry name" value="PA14/GLEYA"/>
</dbReference>
<dbReference type="Gene3D" id="2.180.10.10">
    <property type="entry name" value="RHS repeat-associated core"/>
    <property type="match status" value="2"/>
</dbReference>
<dbReference type="Proteomes" id="UP001500886">
    <property type="component" value="Unassembled WGS sequence"/>
</dbReference>
<dbReference type="EMBL" id="BAAASL010000004">
    <property type="protein sequence ID" value="GAA2711305.1"/>
    <property type="molecule type" value="Genomic_DNA"/>
</dbReference>
<evidence type="ECO:0000256" key="1">
    <source>
        <dbReference type="SAM" id="MobiDB-lite"/>
    </source>
</evidence>
<feature type="region of interest" description="Disordered" evidence="1">
    <location>
        <begin position="446"/>
        <end position="476"/>
    </location>
</feature>
<feature type="compositionally biased region" description="Low complexity" evidence="1">
    <location>
        <begin position="455"/>
        <end position="470"/>
    </location>
</feature>
<feature type="region of interest" description="Disordered" evidence="1">
    <location>
        <begin position="383"/>
        <end position="408"/>
    </location>
</feature>
<dbReference type="Pfam" id="PF07691">
    <property type="entry name" value="PA14"/>
    <property type="match status" value="1"/>
</dbReference>
<dbReference type="InterPro" id="IPR013783">
    <property type="entry name" value="Ig-like_fold"/>
</dbReference>
<accession>A0ABN3TMP1</accession>
<keyword evidence="4" id="KW-1185">Reference proteome</keyword>
<dbReference type="SUPFAM" id="SSF56988">
    <property type="entry name" value="Anthrax protective antigen"/>
    <property type="match status" value="1"/>
</dbReference>
<feature type="region of interest" description="Disordered" evidence="1">
    <location>
        <begin position="787"/>
        <end position="818"/>
    </location>
</feature>
<dbReference type="PROSITE" id="PS51820">
    <property type="entry name" value="PA14"/>
    <property type="match status" value="1"/>
</dbReference>
<dbReference type="InterPro" id="IPR050708">
    <property type="entry name" value="T6SS_VgrG/RHS"/>
</dbReference>
<sequence>MATAVTAALSGTLLGAQAPGSARAPVGGAPTRVAMLPTAAGAPTAPAWPEGSFDAAPVTAAAGGTTAPAPSGPADGAVLADVRPELAAGRPSGAVSYEFVIGTGDGPRSGQVTSSGWLRSPRWRVPAGLLKDGGAYRWTVRAKDRSGRVSHDAPARSFTVNQRLGAPAPGGPVTGDTLGPVTVGLATGNVSLSVATPQVNTGAGPLGATFSYNSQAAGASAGLTGSYYAGDAESGIGAGEKPAAVRTDARPDFRWDAGQAAYPGAEPGAAFRVRWSGRLRVPAGGTFRLGGTFDGGVRILVDGKPVLDDWRGKGTGGRVSYGRQVVLTAGRDHDLVVEYRRHAGGGQAALWASGAGRSAPVPASWLQPSGAILPPGWTVTPPPAAAAGPASAAPGAGGAPRTNAAAASSLPGGTALAAAAGAAPAVPVPAAGAALAGAGAAPVVPRAQSDDHAAGTRGRTSAARGSAVGGPERQRAGLAATADTGVTFAFGGDRTCADGSGAPAGYVCAVTVPGAGTTRLVYRDGKLSRIINPGDEITDLGFSADHRLTAVRPPLVMDWIAVDRGRRDTDAARYLIDYAAGSATASSVTGPDPQGRPGRTDQRPQHTYRIAAGSAEVTVTGAATPQGWNRKVTHDASGRLLTDTDGTGRTTRFSWTAADQPAFRTDAGGRMTTTVYNEAGLPTGSYGPGPATCFGADLRLLDPAPGGCAKVPAQTTVYGPAGTTTERADSDGVPHQVVETRLGEAGLPTATVVDPGGLALTTGFEFDAAFRPTAKVQPDGTRQTFTAYGPDEKAADPCTRNGDPVPQRGLPRSVALPESATGTARVEKFVYNERGLPAAVNFGGAEWTCVSYDARGRISRMDMPGNSSLPAWTVRYDTAYGGDPLTTRADTRDVAMVNTVDLLGRTVRYTDGLGTRTETSYDRAGRPETERVVPPSSADAAQVKQVRYDAAGRVLAVALNGQRLATAEYDPAGALQRVQYGNSTRLSVDRDEAGRITAKSWTLSDGRTVTDKVTRSRSGAVVAEHAPGDPAGSNGTDFRYDAAGRLVQARTGGREYRLDFTSPASADCPKGTRANAGANGNVITRTERTAKGTTVTGYCYDDADRLLATTGDRPLTGMTYALNGHLTGYTTGDGRKLTQRQDAAERYRGAAVTGDGAAEVTYTQDMADHLLARATRTAQGDSTLYYGHTGMAASPVDLVLGADKRALTRVVDLPGGVIVSVAQKAYRGGRTTWNHPAVRGDIVLVTGGDGRQVGDVYQYGLYGEPLAPDGTTDARRVPDNLPGDFDYGWLGRYRVGTEHQGALYNVVLDTRVFNTSFGRFSAPVSGGPFLNPYEYAAGDPVNHTSINGYSLDVEQE</sequence>
<evidence type="ECO:0000313" key="4">
    <source>
        <dbReference type="Proteomes" id="UP001500886"/>
    </source>
</evidence>
<dbReference type="PANTHER" id="PTHR32305:SF15">
    <property type="entry name" value="PROTEIN RHSA-RELATED"/>
    <property type="match status" value="1"/>
</dbReference>
<feature type="compositionally biased region" description="Basic and acidic residues" evidence="1">
    <location>
        <begin position="919"/>
        <end position="931"/>
    </location>
</feature>
<evidence type="ECO:0000259" key="2">
    <source>
        <dbReference type="PROSITE" id="PS51820"/>
    </source>
</evidence>
<protein>
    <recommendedName>
        <fullName evidence="2">PA14 domain-containing protein</fullName>
    </recommendedName>
</protein>
<dbReference type="Gene3D" id="3.90.182.10">
    <property type="entry name" value="Toxin - Anthrax Protective Antigen,domain 1"/>
    <property type="match status" value="1"/>
</dbReference>
<comment type="caution">
    <text evidence="3">The sequence shown here is derived from an EMBL/GenBank/DDBJ whole genome shotgun (WGS) entry which is preliminary data.</text>
</comment>
<dbReference type="InterPro" id="IPR006530">
    <property type="entry name" value="YD"/>
</dbReference>
<dbReference type="SMART" id="SM00758">
    <property type="entry name" value="PA14"/>
    <property type="match status" value="1"/>
</dbReference>
<dbReference type="NCBIfam" id="TIGR01643">
    <property type="entry name" value="YD_repeat_2x"/>
    <property type="match status" value="1"/>
</dbReference>
<organism evidence="3 4">
    <name type="scientific">Streptomyces luteosporeus</name>
    <dbReference type="NCBI Taxonomy" id="173856"/>
    <lineage>
        <taxon>Bacteria</taxon>
        <taxon>Bacillati</taxon>
        <taxon>Actinomycetota</taxon>
        <taxon>Actinomycetes</taxon>
        <taxon>Kitasatosporales</taxon>
        <taxon>Streptomycetaceae</taxon>
        <taxon>Streptomyces</taxon>
    </lineage>
</organism>
<reference evidence="3 4" key="1">
    <citation type="journal article" date="2019" name="Int. J. Syst. Evol. Microbiol.">
        <title>The Global Catalogue of Microorganisms (GCM) 10K type strain sequencing project: providing services to taxonomists for standard genome sequencing and annotation.</title>
        <authorList>
            <consortium name="The Broad Institute Genomics Platform"/>
            <consortium name="The Broad Institute Genome Sequencing Center for Infectious Disease"/>
            <person name="Wu L."/>
            <person name="Ma J."/>
        </authorList>
    </citation>
    <scope>NUCLEOTIDE SEQUENCE [LARGE SCALE GENOMIC DNA]</scope>
    <source>
        <strain evidence="3 4">JCM 4542</strain>
    </source>
</reference>
<evidence type="ECO:0000313" key="3">
    <source>
        <dbReference type="EMBL" id="GAA2711305.1"/>
    </source>
</evidence>
<dbReference type="PANTHER" id="PTHR32305">
    <property type="match status" value="1"/>
</dbReference>
<feature type="region of interest" description="Disordered" evidence="1">
    <location>
        <begin position="1015"/>
        <end position="1037"/>
    </location>
</feature>
<name>A0ABN3TMP1_9ACTN</name>
<gene>
    <name evidence="3" type="ORF">GCM10010315_12830</name>
</gene>
<feature type="region of interest" description="Disordered" evidence="1">
    <location>
        <begin position="584"/>
        <end position="604"/>
    </location>
</feature>
<feature type="domain" description="PA14" evidence="2">
    <location>
        <begin position="218"/>
        <end position="365"/>
    </location>
</feature>
<feature type="region of interest" description="Disordered" evidence="1">
    <location>
        <begin position="915"/>
        <end position="938"/>
    </location>
</feature>
<proteinExistence type="predicted"/>